<dbReference type="AlphaFoldDB" id="A0A134AG49"/>
<keyword evidence="2" id="KW-1185">Reference proteome</keyword>
<dbReference type="Proteomes" id="UP000070442">
    <property type="component" value="Unassembled WGS sequence"/>
</dbReference>
<gene>
    <name evidence="1" type="ORF">HMPREF1863_01051</name>
</gene>
<reference evidence="2" key="1">
    <citation type="submission" date="2016-01" db="EMBL/GenBank/DDBJ databases">
        <authorList>
            <person name="Mitreva M."/>
            <person name="Pepin K.H."/>
            <person name="Mihindukulasuriya K.A."/>
            <person name="Fulton R."/>
            <person name="Fronick C."/>
            <person name="O'Laughlin M."/>
            <person name="Miner T."/>
            <person name="Herter B."/>
            <person name="Rosa B.A."/>
            <person name="Cordes M."/>
            <person name="Tomlinson C."/>
            <person name="Wollam A."/>
            <person name="Palsikar V.B."/>
            <person name="Mardis E.R."/>
            <person name="Wilson R.K."/>
        </authorList>
    </citation>
    <scope>NUCLEOTIDE SEQUENCE [LARGE SCALE GENOMIC DNA]</scope>
    <source>
        <strain evidence="2">DNF00729</strain>
    </source>
</reference>
<evidence type="ECO:0000313" key="1">
    <source>
        <dbReference type="EMBL" id="KXB66669.1"/>
    </source>
</evidence>
<protein>
    <submittedName>
        <fullName evidence="1">Uncharacterized protein</fullName>
    </submittedName>
</protein>
<name>A0A134AG49_9FIRM</name>
<dbReference type="EMBL" id="LSDG01000027">
    <property type="protein sequence ID" value="KXB66669.1"/>
    <property type="molecule type" value="Genomic_DNA"/>
</dbReference>
<dbReference type="PATRIC" id="fig|755172.3.peg.1010"/>
<proteinExistence type="predicted"/>
<comment type="caution">
    <text evidence="1">The sequence shown here is derived from an EMBL/GenBank/DDBJ whole genome shotgun (WGS) entry which is preliminary data.</text>
</comment>
<accession>A0A134AG49</accession>
<sequence length="43" mass="4986">MDKGLNSNVYAHLSTNYIRMSLELTDTLAQDYFNYNTLPRTLS</sequence>
<organism evidence="1 2">
    <name type="scientific">Aedoeadaptatus coxii</name>
    <dbReference type="NCBI Taxonomy" id="755172"/>
    <lineage>
        <taxon>Bacteria</taxon>
        <taxon>Bacillati</taxon>
        <taxon>Bacillota</taxon>
        <taxon>Tissierellia</taxon>
        <taxon>Tissierellales</taxon>
        <taxon>Peptoniphilaceae</taxon>
        <taxon>Aedoeadaptatus</taxon>
    </lineage>
</organism>
<evidence type="ECO:0000313" key="2">
    <source>
        <dbReference type="Proteomes" id="UP000070442"/>
    </source>
</evidence>